<keyword evidence="5" id="KW-1185">Reference proteome</keyword>
<feature type="domain" description="MmgE/PrpD C-terminal" evidence="3">
    <location>
        <begin position="274"/>
        <end position="397"/>
    </location>
</feature>
<evidence type="ECO:0000259" key="2">
    <source>
        <dbReference type="Pfam" id="PF03972"/>
    </source>
</evidence>
<evidence type="ECO:0000256" key="1">
    <source>
        <dbReference type="ARBA" id="ARBA00006174"/>
    </source>
</evidence>
<dbReference type="EMBL" id="CADIKL010000014">
    <property type="protein sequence ID" value="CAB3790961.1"/>
    <property type="molecule type" value="Genomic_DNA"/>
</dbReference>
<dbReference type="AlphaFoldDB" id="A0A6J5G507"/>
<accession>A0A6J5G507</accession>
<proteinExistence type="inferred from homology"/>
<dbReference type="PANTHER" id="PTHR16943">
    <property type="entry name" value="2-METHYLCITRATE DEHYDRATASE-RELATED"/>
    <property type="match status" value="1"/>
</dbReference>
<dbReference type="InterPro" id="IPR045337">
    <property type="entry name" value="MmgE_PrpD_C"/>
</dbReference>
<organism evidence="4 5">
    <name type="scientific">Paraburkholderia caffeinitolerans</name>
    <dbReference type="NCBI Taxonomy" id="1723730"/>
    <lineage>
        <taxon>Bacteria</taxon>
        <taxon>Pseudomonadati</taxon>
        <taxon>Pseudomonadota</taxon>
        <taxon>Betaproteobacteria</taxon>
        <taxon>Burkholderiales</taxon>
        <taxon>Burkholderiaceae</taxon>
        <taxon>Paraburkholderia</taxon>
    </lineage>
</organism>
<dbReference type="Proteomes" id="UP000494119">
    <property type="component" value="Unassembled WGS sequence"/>
</dbReference>
<dbReference type="Gene3D" id="1.10.4100.10">
    <property type="entry name" value="2-methylcitrate dehydratase PrpD"/>
    <property type="match status" value="1"/>
</dbReference>
<comment type="similarity">
    <text evidence="1">Belongs to the PrpD family.</text>
</comment>
<dbReference type="InterPro" id="IPR036148">
    <property type="entry name" value="MmgE/PrpD_sf"/>
</dbReference>
<protein>
    <recommendedName>
        <fullName evidence="6">2-methylcitrate dehydratase</fullName>
    </recommendedName>
</protein>
<dbReference type="InterPro" id="IPR045336">
    <property type="entry name" value="MmgE_PrpD_N"/>
</dbReference>
<dbReference type="InterPro" id="IPR042188">
    <property type="entry name" value="MmgE/PrpD_sf_2"/>
</dbReference>
<name>A0A6J5G507_9BURK</name>
<reference evidence="4 5" key="1">
    <citation type="submission" date="2020-04" db="EMBL/GenBank/DDBJ databases">
        <authorList>
            <person name="De Canck E."/>
        </authorList>
    </citation>
    <scope>NUCLEOTIDE SEQUENCE [LARGE SCALE GENOMIC DNA]</scope>
    <source>
        <strain evidence="4 5">LMG 28688</strain>
    </source>
</reference>
<dbReference type="Gene3D" id="3.30.1330.120">
    <property type="entry name" value="2-methylcitrate dehydratase PrpD"/>
    <property type="match status" value="1"/>
</dbReference>
<dbReference type="Pfam" id="PF19305">
    <property type="entry name" value="MmgE_PrpD_C"/>
    <property type="match status" value="1"/>
</dbReference>
<gene>
    <name evidence="4" type="ORF">LMG28688_03194</name>
</gene>
<dbReference type="GO" id="GO:0016829">
    <property type="term" value="F:lyase activity"/>
    <property type="evidence" value="ECO:0007669"/>
    <property type="project" value="InterPro"/>
</dbReference>
<dbReference type="Pfam" id="PF03972">
    <property type="entry name" value="MmgE_PrpD_N"/>
    <property type="match status" value="1"/>
</dbReference>
<dbReference type="RefSeq" id="WP_377729323.1">
    <property type="nucleotide sequence ID" value="NZ_JBHSGE010000022.1"/>
</dbReference>
<dbReference type="InterPro" id="IPR042183">
    <property type="entry name" value="MmgE/PrpD_sf_1"/>
</dbReference>
<dbReference type="PANTHER" id="PTHR16943:SF8">
    <property type="entry name" value="2-METHYLCITRATE DEHYDRATASE"/>
    <property type="match status" value="1"/>
</dbReference>
<evidence type="ECO:0000313" key="5">
    <source>
        <dbReference type="Proteomes" id="UP000494119"/>
    </source>
</evidence>
<feature type="domain" description="MmgE/PrpD N-terminal" evidence="2">
    <location>
        <begin position="17"/>
        <end position="247"/>
    </location>
</feature>
<evidence type="ECO:0008006" key="6">
    <source>
        <dbReference type="Google" id="ProtNLM"/>
    </source>
</evidence>
<dbReference type="InterPro" id="IPR005656">
    <property type="entry name" value="MmgE_PrpD"/>
</dbReference>
<evidence type="ECO:0000313" key="4">
    <source>
        <dbReference type="EMBL" id="CAB3790961.1"/>
    </source>
</evidence>
<dbReference type="SUPFAM" id="SSF103378">
    <property type="entry name" value="2-methylcitrate dehydratase PrpD"/>
    <property type="match status" value="1"/>
</dbReference>
<evidence type="ECO:0000259" key="3">
    <source>
        <dbReference type="Pfam" id="PF19305"/>
    </source>
</evidence>
<sequence length="455" mass="47693">MNPSTLQTSDGVTAQAARFAVDRSIEFPEHALDFARLSFYDYFAVALAGRHEPVSKIARELVTREGGTPEASAFGIRQRVPARAAALLNGTVGHALDYDDTHFAFVGHPTVAVLPATLAIAEQQQADGNALLEALLCGLETTCRVGAWLGRAHYNAGFHQTATSGAFGATAACARLLGLDATQAAHALGIAATRASGLKCQFGTMGKPFHAGMAAASGVEAATLASLGFVSRPDAIECAGGFAASHGARQDNVAGPFDGLPQQFRFVDVQYKFHACCHGTHPALEALLALRAGHDVKPADVAAISLRINPQWLPVCCIEQPRTGLEAKFSLAFTAAMVLAGVDTASLRSFSDAACTDPALVSLARRTSIHADPAVADTACRATIATHAGACLEHTVELADAMPYTRQLARLRTKAAALIGEAPAKELWDFVAQLHTLPARELYARIHALMSPAAA</sequence>